<reference evidence="2 3" key="1">
    <citation type="journal article" date="2007" name="Virology">
        <title>KSY1, a lactococcal phage with a T7-like transcription.</title>
        <authorList>
            <person name="Chopin A."/>
            <person name="Deveau H."/>
            <person name="Ehrlich S.D."/>
            <person name="Moineau S."/>
            <person name="Chopin M.C."/>
        </authorList>
    </citation>
    <scope>NUCLEOTIDE SEQUENCE</scope>
</reference>
<evidence type="ECO:0000313" key="3">
    <source>
        <dbReference type="Proteomes" id="UP000000714"/>
    </source>
</evidence>
<dbReference type="KEGG" id="vg:5601961"/>
<evidence type="ECO:0000256" key="1">
    <source>
        <dbReference type="SAM" id="MobiDB-lite"/>
    </source>
</evidence>
<dbReference type="GeneID" id="5601961"/>
<sequence>MMNPRLDSKFREELRHMTPKTALLTHLMDYWTSEIKPNLDDFSTIGKEVKVVGNNTEDYIILHDDGVVLIGQIDYCHYGPFNGFSSGPLTPRQLSIGIDVLNNPRIIQLMNQQEKRNKKRVIATTLPIDSINVVTRTIISGNYSFPISNVEIDQDSKTFIIKTLKSRDNKLYQDYQLIENIMPKEIIIDESHNRLSSVDSGELQNSANSIGNDPTEDTHSKD</sequence>
<dbReference type="RefSeq" id="YP_001469039.1">
    <property type="nucleotide sequence ID" value="NC_009817.1"/>
</dbReference>
<evidence type="ECO:0000313" key="2">
    <source>
        <dbReference type="EMBL" id="ABG21583.1"/>
    </source>
</evidence>
<organism evidence="2 3">
    <name type="scientific">Lactococcus phage KSY1</name>
    <dbReference type="NCBI Taxonomy" id="2913972"/>
    <lineage>
        <taxon>Viruses</taxon>
        <taxon>Duplodnaviria</taxon>
        <taxon>Heunggongvirae</taxon>
        <taxon>Uroviricota</taxon>
        <taxon>Caudoviricetes</taxon>
        <taxon>Chopinvirus</taxon>
        <taxon>Chopinvirus KSY1</taxon>
    </lineage>
</organism>
<feature type="region of interest" description="Disordered" evidence="1">
    <location>
        <begin position="198"/>
        <end position="222"/>
    </location>
</feature>
<feature type="compositionally biased region" description="Polar residues" evidence="1">
    <location>
        <begin position="198"/>
        <end position="212"/>
    </location>
</feature>
<gene>
    <name evidence="2" type="ORF">KSY1p041</name>
</gene>
<dbReference type="EMBL" id="DQ535032">
    <property type="protein sequence ID" value="ABG21583.1"/>
    <property type="molecule type" value="Genomic_DNA"/>
</dbReference>
<keyword evidence="3" id="KW-1185">Reference proteome</keyword>
<protein>
    <submittedName>
        <fullName evidence="2">Gp041</fullName>
    </submittedName>
</protein>
<name>A6MAA5_9CAUD</name>
<accession>A6MAA5</accession>
<proteinExistence type="predicted"/>
<dbReference type="Proteomes" id="UP000000714">
    <property type="component" value="Segment"/>
</dbReference>